<evidence type="ECO:0000256" key="1">
    <source>
        <dbReference type="SAM" id="MobiDB-lite"/>
    </source>
</evidence>
<evidence type="ECO:0000313" key="3">
    <source>
        <dbReference type="EMBL" id="PHH83276.1"/>
    </source>
</evidence>
<dbReference type="OrthoDB" id="10464265at2759"/>
<keyword evidence="2" id="KW-0812">Transmembrane</keyword>
<protein>
    <submittedName>
        <fullName evidence="3">Uncharacterized protein</fullName>
    </submittedName>
</protein>
<keyword evidence="2" id="KW-1133">Transmembrane helix</keyword>
<sequence>MSLVFPRRLDPCHCRQPHRHMAGVPMPADALPGSLAPVFDDLALVVLDSRLAASRATARPEAPQSQAHGDDDDDDDVEDDDHGDVEHRDSVGCSKIRWWRFGPCGRAFLVAVLATALLAALVVVGCWR</sequence>
<dbReference type="EMBL" id="NJEU01000019">
    <property type="protein sequence ID" value="PHH83276.1"/>
    <property type="molecule type" value="Genomic_DNA"/>
</dbReference>
<keyword evidence="4" id="KW-1185">Reference proteome</keyword>
<gene>
    <name evidence="3" type="ORF">CDD82_2456</name>
</gene>
<evidence type="ECO:0000256" key="2">
    <source>
        <dbReference type="SAM" id="Phobius"/>
    </source>
</evidence>
<name>A0A2C5ZTE8_9HYPO</name>
<feature type="transmembrane region" description="Helical" evidence="2">
    <location>
        <begin position="107"/>
        <end position="127"/>
    </location>
</feature>
<keyword evidence="2" id="KW-0472">Membrane</keyword>
<feature type="region of interest" description="Disordered" evidence="1">
    <location>
        <begin position="55"/>
        <end position="88"/>
    </location>
</feature>
<organism evidence="3 4">
    <name type="scientific">Ophiocordyceps australis</name>
    <dbReference type="NCBI Taxonomy" id="1399860"/>
    <lineage>
        <taxon>Eukaryota</taxon>
        <taxon>Fungi</taxon>
        <taxon>Dikarya</taxon>
        <taxon>Ascomycota</taxon>
        <taxon>Pezizomycotina</taxon>
        <taxon>Sordariomycetes</taxon>
        <taxon>Hypocreomycetidae</taxon>
        <taxon>Hypocreales</taxon>
        <taxon>Ophiocordycipitaceae</taxon>
        <taxon>Ophiocordyceps</taxon>
    </lineage>
</organism>
<reference evidence="3 4" key="1">
    <citation type="submission" date="2017-06" db="EMBL/GenBank/DDBJ databases">
        <title>Ant-infecting Ophiocordyceps genomes reveal a high diversity of potential behavioral manipulation genes and a possible major role for enterotoxins.</title>
        <authorList>
            <person name="De Bekker C."/>
            <person name="Evans H.C."/>
            <person name="Brachmann A."/>
            <person name="Hughes D.P."/>
        </authorList>
    </citation>
    <scope>NUCLEOTIDE SEQUENCE [LARGE SCALE GENOMIC DNA]</scope>
    <source>
        <strain evidence="3 4">1348a</strain>
    </source>
</reference>
<dbReference type="AlphaFoldDB" id="A0A2C5ZTE8"/>
<accession>A0A2C5ZTE8</accession>
<dbReference type="Proteomes" id="UP000224854">
    <property type="component" value="Unassembled WGS sequence"/>
</dbReference>
<feature type="compositionally biased region" description="Acidic residues" evidence="1">
    <location>
        <begin position="70"/>
        <end position="83"/>
    </location>
</feature>
<proteinExistence type="predicted"/>
<evidence type="ECO:0000313" key="4">
    <source>
        <dbReference type="Proteomes" id="UP000224854"/>
    </source>
</evidence>
<comment type="caution">
    <text evidence="3">The sequence shown here is derived from an EMBL/GenBank/DDBJ whole genome shotgun (WGS) entry which is preliminary data.</text>
</comment>